<organism evidence="1 2">
    <name type="scientific">Botryotinia calthae</name>
    <dbReference type="NCBI Taxonomy" id="38488"/>
    <lineage>
        <taxon>Eukaryota</taxon>
        <taxon>Fungi</taxon>
        <taxon>Dikarya</taxon>
        <taxon>Ascomycota</taxon>
        <taxon>Pezizomycotina</taxon>
        <taxon>Leotiomycetes</taxon>
        <taxon>Helotiales</taxon>
        <taxon>Sclerotiniaceae</taxon>
        <taxon>Botryotinia</taxon>
    </lineage>
</organism>
<keyword evidence="2" id="KW-1185">Reference proteome</keyword>
<evidence type="ECO:0000313" key="1">
    <source>
        <dbReference type="EMBL" id="TEY43152.1"/>
    </source>
</evidence>
<gene>
    <name evidence="1" type="ORF">BOTCAL_0377g00010</name>
</gene>
<dbReference type="EMBL" id="PHWZ01000376">
    <property type="protein sequence ID" value="TEY43152.1"/>
    <property type="molecule type" value="Genomic_DNA"/>
</dbReference>
<name>A0A4Y8CSF4_9HELO</name>
<proteinExistence type="predicted"/>
<accession>A0A4Y8CSF4</accession>
<sequence>MVAGDPLLRMAGLPGMRSLGNGPLPDDGVDRTPTERYLYNTRESYDSKGWSKHFLSSDGRVRYLERSNLAPLSTNNDTFLGLPCDHKDEWYLGKTHWTSPSITRLIPCGQKMLYYFNGNGCSPDWLLKGLMLLPWPLRETIYEHTVRFAGLLNWVTANDVSTYPVKINNGSQNAKDVLIDFLGFLSTRVVWCVKCCNQPWKSDLNNPIVEEVLKSPLKFSWVRAFRELRIEKVDVCPMLTKLGESDASRREGSQYAIDTRTDYFLNFHHERLGLRSLLLNDANNERELITHILTPGSKLWGYTDDIDDDAYISLQYMESWLSYTDDIADDAYMSLQIMEGWNEKPHKPRRFRIFKKIRKLLSLQ</sequence>
<dbReference type="AlphaFoldDB" id="A0A4Y8CSF4"/>
<protein>
    <submittedName>
        <fullName evidence="1">Uncharacterized protein</fullName>
    </submittedName>
</protein>
<evidence type="ECO:0000313" key="2">
    <source>
        <dbReference type="Proteomes" id="UP000297299"/>
    </source>
</evidence>
<reference evidence="1 2" key="1">
    <citation type="submission" date="2017-11" db="EMBL/GenBank/DDBJ databases">
        <title>Comparative genomics of Botrytis spp.</title>
        <authorList>
            <person name="Valero-Jimenez C.A."/>
            <person name="Tapia P."/>
            <person name="Veloso J."/>
            <person name="Silva-Moreno E."/>
            <person name="Staats M."/>
            <person name="Valdes J.H."/>
            <person name="Van Kan J.A.L."/>
        </authorList>
    </citation>
    <scope>NUCLEOTIDE SEQUENCE [LARGE SCALE GENOMIC DNA]</scope>
    <source>
        <strain evidence="1 2">MUCL2830</strain>
    </source>
</reference>
<dbReference type="OrthoDB" id="3542967at2759"/>
<comment type="caution">
    <text evidence="1">The sequence shown here is derived from an EMBL/GenBank/DDBJ whole genome shotgun (WGS) entry which is preliminary data.</text>
</comment>
<dbReference type="Proteomes" id="UP000297299">
    <property type="component" value="Unassembled WGS sequence"/>
</dbReference>